<sequence length="451" mass="50399">MSSLQRTTSSLDCPRSLDCSDYECELRHLDLKEQTIPVAQKKHVQRCIVTASLDMGRTASTWVFNAVRLLFRQAEQPCDSYWIRELDPTKIQKRLQHSRAVLIKTHEFTDYMFPGEFQKTVKPLLTHVIVSVRKGPQFPPDPAWMEVATLVIDYENIVLENTQQNLTVGSLKVLSDMATHVGLSLSSHQLKEVDYQLMTLPIPGDQSTKFWPFHSRRGGRICPPPSVNSIFVTRHGARADNGPDRDPQWLQKAGHGRRVDSPLSPLGHQEAMELATELHKRCSDMMIIIISSPYIRCLETAEAVALKFQTTIKVEPGISEVGSTSSSMGSQQELETSNYSFSSLIDPSYVPVMTRDALPAREWGDDAAAQRSERVASTIAQDRYPSKNLLFIGHGASCLGLVSAFGAPQDYIGYCSLTQFRQNEKANWKLVGTLGCVSHLSNPHVSLDSAW</sequence>
<dbReference type="InterPro" id="IPR029033">
    <property type="entry name" value="His_PPase_superfam"/>
</dbReference>
<dbReference type="PANTHER" id="PTHR16469:SF27">
    <property type="entry name" value="UBIQUITIN-ASSOCIATED AND SH3 DOMAIN-CONTAINING BA-RELATED"/>
    <property type="match status" value="1"/>
</dbReference>
<dbReference type="PANTHER" id="PTHR16469">
    <property type="entry name" value="UBIQUITIN-ASSOCIATED AND SH3 DOMAIN-CONTAINING BA-RELATED"/>
    <property type="match status" value="1"/>
</dbReference>
<protein>
    <submittedName>
        <fullName evidence="1">CONTAINS InterPro DOMAIN s Phosphoglycerate mutase (InterPro IPR013078), PRIB5 (InterPro IPR012398)</fullName>
    </submittedName>
</protein>
<name>A0A9N8EG72_9STRA</name>
<dbReference type="Proteomes" id="UP001153069">
    <property type="component" value="Unassembled WGS sequence"/>
</dbReference>
<dbReference type="SUPFAM" id="SSF53254">
    <property type="entry name" value="Phosphoglycerate mutase-like"/>
    <property type="match status" value="1"/>
</dbReference>
<dbReference type="EMBL" id="CAICTM010000887">
    <property type="protein sequence ID" value="CAB9517895.1"/>
    <property type="molecule type" value="Genomic_DNA"/>
</dbReference>
<dbReference type="OrthoDB" id="417073at2759"/>
<proteinExistence type="predicted"/>
<reference evidence="1" key="1">
    <citation type="submission" date="2020-06" db="EMBL/GenBank/DDBJ databases">
        <authorList>
            <consortium name="Plant Systems Biology data submission"/>
        </authorList>
    </citation>
    <scope>NUCLEOTIDE SEQUENCE</scope>
    <source>
        <strain evidence="1">D6</strain>
    </source>
</reference>
<dbReference type="CDD" id="cd07040">
    <property type="entry name" value="HP"/>
    <property type="match status" value="1"/>
</dbReference>
<gene>
    <name evidence="1" type="ORF">SEMRO_889_G216620.1</name>
</gene>
<accession>A0A9N8EG72</accession>
<comment type="caution">
    <text evidence="1">The sequence shown here is derived from an EMBL/GenBank/DDBJ whole genome shotgun (WGS) entry which is preliminary data.</text>
</comment>
<dbReference type="Pfam" id="PF00300">
    <property type="entry name" value="His_Phos_1"/>
    <property type="match status" value="1"/>
</dbReference>
<dbReference type="SMART" id="SM00855">
    <property type="entry name" value="PGAM"/>
    <property type="match status" value="1"/>
</dbReference>
<keyword evidence="2" id="KW-1185">Reference proteome</keyword>
<dbReference type="InterPro" id="IPR051710">
    <property type="entry name" value="Phosphatase_SH3-domain"/>
</dbReference>
<evidence type="ECO:0000313" key="1">
    <source>
        <dbReference type="EMBL" id="CAB9517895.1"/>
    </source>
</evidence>
<dbReference type="InterPro" id="IPR013078">
    <property type="entry name" value="His_Pase_superF_clade-1"/>
</dbReference>
<dbReference type="AlphaFoldDB" id="A0A9N8EG72"/>
<organism evidence="1 2">
    <name type="scientific">Seminavis robusta</name>
    <dbReference type="NCBI Taxonomy" id="568900"/>
    <lineage>
        <taxon>Eukaryota</taxon>
        <taxon>Sar</taxon>
        <taxon>Stramenopiles</taxon>
        <taxon>Ochrophyta</taxon>
        <taxon>Bacillariophyta</taxon>
        <taxon>Bacillariophyceae</taxon>
        <taxon>Bacillariophycidae</taxon>
        <taxon>Naviculales</taxon>
        <taxon>Naviculaceae</taxon>
        <taxon>Seminavis</taxon>
    </lineage>
</organism>
<dbReference type="Gene3D" id="3.40.50.1240">
    <property type="entry name" value="Phosphoglycerate mutase-like"/>
    <property type="match status" value="1"/>
</dbReference>
<evidence type="ECO:0000313" key="2">
    <source>
        <dbReference type="Proteomes" id="UP001153069"/>
    </source>
</evidence>